<dbReference type="Pfam" id="PF00903">
    <property type="entry name" value="Glyoxalase"/>
    <property type="match status" value="1"/>
</dbReference>
<dbReference type="Proteomes" id="UP000593892">
    <property type="component" value="Chromosome"/>
</dbReference>
<sequence>MPNQVAHFSINTSDLPASRAFYEGVFGWKFNAWGPPGFYMIDMGAAAGAPLLGSLQQRREIVPGVPMFGFECTISVEDIAATADAIEAHGGKIVMPICTLAGVGQLLFFQDPGGTIAGAMQYETHPA</sequence>
<evidence type="ECO:0000259" key="1">
    <source>
        <dbReference type="PROSITE" id="PS51819"/>
    </source>
</evidence>
<dbReference type="SUPFAM" id="SSF54593">
    <property type="entry name" value="Glyoxalase/Bleomycin resistance protein/Dihydroxybiphenyl dioxygenase"/>
    <property type="match status" value="1"/>
</dbReference>
<name>A0A7S7SLT0_PALFE</name>
<dbReference type="PROSITE" id="PS51819">
    <property type="entry name" value="VOC"/>
    <property type="match status" value="1"/>
</dbReference>
<dbReference type="KEGG" id="pfer:IRI77_06920"/>
<gene>
    <name evidence="2" type="ORF">IRI77_06920</name>
</gene>
<proteinExistence type="predicted"/>
<accession>A0A7S7SLT0</accession>
<keyword evidence="3" id="KW-1185">Reference proteome</keyword>
<dbReference type="PANTHER" id="PTHR33993">
    <property type="entry name" value="GLYOXALASE-RELATED"/>
    <property type="match status" value="1"/>
</dbReference>
<dbReference type="InterPro" id="IPR004360">
    <property type="entry name" value="Glyas_Fos-R_dOase_dom"/>
</dbReference>
<reference evidence="2 3" key="1">
    <citation type="submission" date="2020-10" db="EMBL/GenBank/DDBJ databases">
        <title>Complete genome sequence of Paludibaculum fermentans P105T, a facultatively anaerobic acidobacterium capable of dissimilatory Fe(III) reduction.</title>
        <authorList>
            <person name="Dedysh S.N."/>
            <person name="Beletsky A.V."/>
            <person name="Kulichevskaya I.S."/>
            <person name="Mardanov A.V."/>
            <person name="Ravin N.V."/>
        </authorList>
    </citation>
    <scope>NUCLEOTIDE SEQUENCE [LARGE SCALE GENOMIC DNA]</scope>
    <source>
        <strain evidence="2 3">P105</strain>
    </source>
</reference>
<dbReference type="InterPro" id="IPR029068">
    <property type="entry name" value="Glyas_Bleomycin-R_OHBP_Dase"/>
</dbReference>
<protein>
    <submittedName>
        <fullName evidence="2">VOC family protein</fullName>
    </submittedName>
</protein>
<dbReference type="Gene3D" id="3.10.180.10">
    <property type="entry name" value="2,3-Dihydroxybiphenyl 1,2-Dioxygenase, domain 1"/>
    <property type="match status" value="1"/>
</dbReference>
<dbReference type="EMBL" id="CP063849">
    <property type="protein sequence ID" value="QOY89679.1"/>
    <property type="molecule type" value="Genomic_DNA"/>
</dbReference>
<evidence type="ECO:0000313" key="3">
    <source>
        <dbReference type="Proteomes" id="UP000593892"/>
    </source>
</evidence>
<organism evidence="2 3">
    <name type="scientific">Paludibaculum fermentans</name>
    <dbReference type="NCBI Taxonomy" id="1473598"/>
    <lineage>
        <taxon>Bacteria</taxon>
        <taxon>Pseudomonadati</taxon>
        <taxon>Acidobacteriota</taxon>
        <taxon>Terriglobia</taxon>
        <taxon>Bryobacterales</taxon>
        <taxon>Bryobacteraceae</taxon>
        <taxon>Paludibaculum</taxon>
    </lineage>
</organism>
<feature type="domain" description="VOC" evidence="1">
    <location>
        <begin position="4"/>
        <end position="122"/>
    </location>
</feature>
<dbReference type="InterPro" id="IPR052164">
    <property type="entry name" value="Anthracycline_SecMetBiosynth"/>
</dbReference>
<dbReference type="InterPro" id="IPR037523">
    <property type="entry name" value="VOC_core"/>
</dbReference>
<evidence type="ECO:0000313" key="2">
    <source>
        <dbReference type="EMBL" id="QOY89679.1"/>
    </source>
</evidence>
<dbReference type="RefSeq" id="WP_194451341.1">
    <property type="nucleotide sequence ID" value="NZ_CP063849.1"/>
</dbReference>
<dbReference type="AlphaFoldDB" id="A0A7S7SLT0"/>